<sequence length="158" mass="18025">MSTLNAIGLDTDKSAALAQKLNELLANYSIFYQNTRGYHWNIKGEKFFELHVKFEELYNDLLLKIDEVAERILTLGYTPNHNYSEYARQSQILESAKVSNGTTAVEGILNSFKVIMPLQREILAIAGEINDEGTSALMSDYIRSQEKMVWMYSAFLNN</sequence>
<evidence type="ECO:0000313" key="4">
    <source>
        <dbReference type="EMBL" id="PQA59922.1"/>
    </source>
</evidence>
<dbReference type="CDD" id="cd01043">
    <property type="entry name" value="DPS"/>
    <property type="match status" value="1"/>
</dbReference>
<keyword evidence="5" id="KW-1185">Reference proteome</keyword>
<dbReference type="InterPro" id="IPR008331">
    <property type="entry name" value="Ferritin_DPS_dom"/>
</dbReference>
<dbReference type="InterPro" id="IPR009078">
    <property type="entry name" value="Ferritin-like_SF"/>
</dbReference>
<gene>
    <name evidence="4" type="ORF">C5O19_09955</name>
</gene>
<accession>A0A2S7IQF8</accession>
<dbReference type="PIRSF" id="PIRSF005900">
    <property type="entry name" value="Dps"/>
    <property type="match status" value="1"/>
</dbReference>
<proteinExistence type="inferred from homology"/>
<dbReference type="RefSeq" id="WP_104711776.1">
    <property type="nucleotide sequence ID" value="NZ_PTRA01000001.1"/>
</dbReference>
<dbReference type="SUPFAM" id="SSF47240">
    <property type="entry name" value="Ferritin-like"/>
    <property type="match status" value="1"/>
</dbReference>
<organism evidence="4 5">
    <name type="scientific">Siphonobacter curvatus</name>
    <dbReference type="NCBI Taxonomy" id="2094562"/>
    <lineage>
        <taxon>Bacteria</taxon>
        <taxon>Pseudomonadati</taxon>
        <taxon>Bacteroidota</taxon>
        <taxon>Cytophagia</taxon>
        <taxon>Cytophagales</taxon>
        <taxon>Cytophagaceae</taxon>
        <taxon>Siphonobacter</taxon>
    </lineage>
</organism>
<dbReference type="InterPro" id="IPR023188">
    <property type="entry name" value="DPS_DNA-bd_CS"/>
</dbReference>
<evidence type="ECO:0000313" key="5">
    <source>
        <dbReference type="Proteomes" id="UP000239590"/>
    </source>
</evidence>
<dbReference type="InterPro" id="IPR002177">
    <property type="entry name" value="DPS_DNA-bd"/>
</dbReference>
<dbReference type="PROSITE" id="PS00819">
    <property type="entry name" value="DPS_2"/>
    <property type="match status" value="1"/>
</dbReference>
<dbReference type="OrthoDB" id="9797023at2"/>
<evidence type="ECO:0000256" key="2">
    <source>
        <dbReference type="RuleBase" id="RU003875"/>
    </source>
</evidence>
<dbReference type="PRINTS" id="PR01346">
    <property type="entry name" value="HELNAPAPROT"/>
</dbReference>
<comment type="caution">
    <text evidence="4">The sequence shown here is derived from an EMBL/GenBank/DDBJ whole genome shotgun (WGS) entry which is preliminary data.</text>
</comment>
<dbReference type="PANTHER" id="PTHR42932:SF1">
    <property type="entry name" value="GENERAL STRESS PROTEIN 20U"/>
    <property type="match status" value="1"/>
</dbReference>
<dbReference type="GO" id="GO:0016722">
    <property type="term" value="F:oxidoreductase activity, acting on metal ions"/>
    <property type="evidence" value="ECO:0007669"/>
    <property type="project" value="InterPro"/>
</dbReference>
<reference evidence="5" key="1">
    <citation type="submission" date="2018-02" db="EMBL/GenBank/DDBJ databases">
        <title>Genome sequencing of Solimonas sp. HR-BB.</title>
        <authorList>
            <person name="Lee Y."/>
            <person name="Jeon C.O."/>
        </authorList>
    </citation>
    <scope>NUCLEOTIDE SEQUENCE [LARGE SCALE GENOMIC DNA]</scope>
    <source>
        <strain evidence="5">HR-U</strain>
    </source>
</reference>
<dbReference type="PANTHER" id="PTHR42932">
    <property type="entry name" value="GENERAL STRESS PROTEIN 20U"/>
    <property type="match status" value="1"/>
</dbReference>
<dbReference type="GO" id="GO:0008199">
    <property type="term" value="F:ferric iron binding"/>
    <property type="evidence" value="ECO:0007669"/>
    <property type="project" value="InterPro"/>
</dbReference>
<feature type="domain" description="Ferritin/DPS" evidence="3">
    <location>
        <begin position="19"/>
        <end position="158"/>
    </location>
</feature>
<comment type="similarity">
    <text evidence="1 2">Belongs to the Dps family.</text>
</comment>
<protein>
    <submittedName>
        <fullName evidence="4">DNA starvation/stationary phase protection protein</fullName>
    </submittedName>
</protein>
<dbReference type="EMBL" id="PTRA01000001">
    <property type="protein sequence ID" value="PQA59922.1"/>
    <property type="molecule type" value="Genomic_DNA"/>
</dbReference>
<dbReference type="InterPro" id="IPR012347">
    <property type="entry name" value="Ferritin-like"/>
</dbReference>
<dbReference type="PROSITE" id="PS00818">
    <property type="entry name" value="DPS_1"/>
    <property type="match status" value="1"/>
</dbReference>
<name>A0A2S7IQF8_9BACT</name>
<evidence type="ECO:0000256" key="1">
    <source>
        <dbReference type="ARBA" id="ARBA00009497"/>
    </source>
</evidence>
<evidence type="ECO:0000259" key="3">
    <source>
        <dbReference type="Pfam" id="PF00210"/>
    </source>
</evidence>
<dbReference type="Proteomes" id="UP000239590">
    <property type="component" value="Unassembled WGS sequence"/>
</dbReference>
<dbReference type="AlphaFoldDB" id="A0A2S7IQF8"/>
<dbReference type="Gene3D" id="1.20.1260.10">
    <property type="match status" value="1"/>
</dbReference>
<dbReference type="Pfam" id="PF00210">
    <property type="entry name" value="Ferritin"/>
    <property type="match status" value="1"/>
</dbReference>